<evidence type="ECO:0000256" key="3">
    <source>
        <dbReference type="ARBA" id="ARBA00022448"/>
    </source>
</evidence>
<feature type="transmembrane region" description="Helical" evidence="8">
    <location>
        <begin position="21"/>
        <end position="40"/>
    </location>
</feature>
<dbReference type="AlphaFoldDB" id="A0A916WYN0"/>
<comment type="caution">
    <text evidence="10">The sequence shown here is derived from an EMBL/GenBank/DDBJ whole genome shotgun (WGS) entry which is preliminary data.</text>
</comment>
<feature type="transmembrane region" description="Helical" evidence="8">
    <location>
        <begin position="141"/>
        <end position="159"/>
    </location>
</feature>
<dbReference type="InterPro" id="IPR000620">
    <property type="entry name" value="EamA_dom"/>
</dbReference>
<organism evidence="10 11">
    <name type="scientific">Roseibium aquae</name>
    <dbReference type="NCBI Taxonomy" id="1323746"/>
    <lineage>
        <taxon>Bacteria</taxon>
        <taxon>Pseudomonadati</taxon>
        <taxon>Pseudomonadota</taxon>
        <taxon>Alphaproteobacteria</taxon>
        <taxon>Hyphomicrobiales</taxon>
        <taxon>Stappiaceae</taxon>
        <taxon>Roseibium</taxon>
    </lineage>
</organism>
<name>A0A916WYN0_9HYPH</name>
<dbReference type="InterPro" id="IPR004626">
    <property type="entry name" value="RarD"/>
</dbReference>
<feature type="transmembrane region" description="Helical" evidence="8">
    <location>
        <begin position="85"/>
        <end position="107"/>
    </location>
</feature>
<evidence type="ECO:0000313" key="11">
    <source>
        <dbReference type="Proteomes" id="UP000605148"/>
    </source>
</evidence>
<feature type="transmembrane region" description="Helical" evidence="8">
    <location>
        <begin position="113"/>
        <end position="134"/>
    </location>
</feature>
<comment type="similarity">
    <text evidence="2">Belongs to the EamA transporter family.</text>
</comment>
<feature type="domain" description="EamA" evidence="9">
    <location>
        <begin position="21"/>
        <end position="155"/>
    </location>
</feature>
<keyword evidence="3" id="KW-0813">Transport</keyword>
<proteinExistence type="inferred from homology"/>
<evidence type="ECO:0000256" key="1">
    <source>
        <dbReference type="ARBA" id="ARBA00004651"/>
    </source>
</evidence>
<keyword evidence="5 8" id="KW-0812">Transmembrane</keyword>
<dbReference type="SUPFAM" id="SSF103481">
    <property type="entry name" value="Multidrug resistance efflux transporter EmrE"/>
    <property type="match status" value="2"/>
</dbReference>
<evidence type="ECO:0000313" key="10">
    <source>
        <dbReference type="EMBL" id="GGB42682.1"/>
    </source>
</evidence>
<keyword evidence="6 8" id="KW-1133">Transmembrane helix</keyword>
<evidence type="ECO:0000256" key="2">
    <source>
        <dbReference type="ARBA" id="ARBA00007362"/>
    </source>
</evidence>
<dbReference type="InterPro" id="IPR037185">
    <property type="entry name" value="EmrE-like"/>
</dbReference>
<gene>
    <name evidence="10" type="primary">rarD</name>
    <name evidence="10" type="ORF">GCM10011316_13220</name>
</gene>
<dbReference type="Proteomes" id="UP000605148">
    <property type="component" value="Unassembled WGS sequence"/>
</dbReference>
<evidence type="ECO:0000256" key="5">
    <source>
        <dbReference type="ARBA" id="ARBA00022692"/>
    </source>
</evidence>
<keyword evidence="4" id="KW-1003">Cell membrane</keyword>
<feature type="transmembrane region" description="Helical" evidence="8">
    <location>
        <begin position="165"/>
        <end position="180"/>
    </location>
</feature>
<keyword evidence="7 8" id="KW-0472">Membrane</keyword>
<sequence length="318" mass="34196">MSDATRASTPGGTTAADEVRTGLLLALAAYGMWGFFPAYYKLTDSVPADFVVSHRILWSVLFVGGYLLLRQRSREIWEALTTPAIVFRLCGSAAFIAVNWLVFVWAIGQEKVLDISLGYFINPLVSILIGLVILREKLAPMQGVAVGLAVVAVALQAIFAGGLPWVSLVLAFSFAGYAYMRKVTAVRPTPGMLVETILLLPLALGYLLWSAAAGADAFVLDDIPVLIALAGTGIVTALPLICFSGAARRLPMVLIGVMQYIAPSLHFAMAVYVWHEPLDPAKLLTFCIIWLALAIFTADGWRRFAKAKRLAAATAPPA</sequence>
<dbReference type="Pfam" id="PF00892">
    <property type="entry name" value="EamA"/>
    <property type="match status" value="1"/>
</dbReference>
<accession>A0A916WYN0</accession>
<dbReference type="GO" id="GO:0005886">
    <property type="term" value="C:plasma membrane"/>
    <property type="evidence" value="ECO:0007669"/>
    <property type="project" value="UniProtKB-SubCell"/>
</dbReference>
<dbReference type="EMBL" id="BMFA01000003">
    <property type="protein sequence ID" value="GGB42682.1"/>
    <property type="molecule type" value="Genomic_DNA"/>
</dbReference>
<dbReference type="NCBIfam" id="TIGR00688">
    <property type="entry name" value="rarD"/>
    <property type="match status" value="1"/>
</dbReference>
<evidence type="ECO:0000256" key="4">
    <source>
        <dbReference type="ARBA" id="ARBA00022475"/>
    </source>
</evidence>
<dbReference type="OrthoDB" id="369870at2"/>
<feature type="transmembrane region" description="Helical" evidence="8">
    <location>
        <begin position="281"/>
        <end position="301"/>
    </location>
</feature>
<reference evidence="10" key="2">
    <citation type="submission" date="2020-09" db="EMBL/GenBank/DDBJ databases">
        <authorList>
            <person name="Sun Q."/>
            <person name="Zhou Y."/>
        </authorList>
    </citation>
    <scope>NUCLEOTIDE SEQUENCE</scope>
    <source>
        <strain evidence="10">CGMCC 1.12426</strain>
    </source>
</reference>
<evidence type="ECO:0000259" key="9">
    <source>
        <dbReference type="Pfam" id="PF00892"/>
    </source>
</evidence>
<reference evidence="10" key="1">
    <citation type="journal article" date="2014" name="Int. J. Syst. Evol. Microbiol.">
        <title>Complete genome sequence of Corynebacterium casei LMG S-19264T (=DSM 44701T), isolated from a smear-ripened cheese.</title>
        <authorList>
            <consortium name="US DOE Joint Genome Institute (JGI-PGF)"/>
            <person name="Walter F."/>
            <person name="Albersmeier A."/>
            <person name="Kalinowski J."/>
            <person name="Ruckert C."/>
        </authorList>
    </citation>
    <scope>NUCLEOTIDE SEQUENCE</scope>
    <source>
        <strain evidence="10">CGMCC 1.12426</strain>
    </source>
</reference>
<evidence type="ECO:0000256" key="8">
    <source>
        <dbReference type="SAM" id="Phobius"/>
    </source>
</evidence>
<feature type="transmembrane region" description="Helical" evidence="8">
    <location>
        <begin position="52"/>
        <end position="69"/>
    </location>
</feature>
<keyword evidence="11" id="KW-1185">Reference proteome</keyword>
<dbReference type="RefSeq" id="WP_150495320.1">
    <property type="nucleotide sequence ID" value="NZ_BMFA01000003.1"/>
</dbReference>
<feature type="transmembrane region" description="Helical" evidence="8">
    <location>
        <begin position="223"/>
        <end position="246"/>
    </location>
</feature>
<protein>
    <submittedName>
        <fullName evidence="10">Chloramphenicol resistance permease RarD</fullName>
    </submittedName>
</protein>
<evidence type="ECO:0000256" key="6">
    <source>
        <dbReference type="ARBA" id="ARBA00022989"/>
    </source>
</evidence>
<evidence type="ECO:0000256" key="7">
    <source>
        <dbReference type="ARBA" id="ARBA00023136"/>
    </source>
</evidence>
<feature type="transmembrane region" description="Helical" evidence="8">
    <location>
        <begin position="192"/>
        <end position="211"/>
    </location>
</feature>
<feature type="transmembrane region" description="Helical" evidence="8">
    <location>
        <begin position="253"/>
        <end position="275"/>
    </location>
</feature>
<comment type="subcellular location">
    <subcellularLocation>
        <location evidence="1">Cell membrane</location>
        <topology evidence="1">Multi-pass membrane protein</topology>
    </subcellularLocation>
</comment>